<proteinExistence type="predicted"/>
<evidence type="ECO:0000259" key="1">
    <source>
        <dbReference type="SMART" id="SM00382"/>
    </source>
</evidence>
<dbReference type="OrthoDB" id="10254455at2759"/>
<dbReference type="Pfam" id="PF17862">
    <property type="entry name" value="AAA_lid_3"/>
    <property type="match status" value="1"/>
</dbReference>
<name>A0A9P6KGG2_9FUNG</name>
<dbReference type="SUPFAM" id="SSF52540">
    <property type="entry name" value="P-loop containing nucleoside triphosphate hydrolases"/>
    <property type="match status" value="2"/>
</dbReference>
<organism evidence="2 3">
    <name type="scientific">Lunasporangiospora selenospora</name>
    <dbReference type="NCBI Taxonomy" id="979761"/>
    <lineage>
        <taxon>Eukaryota</taxon>
        <taxon>Fungi</taxon>
        <taxon>Fungi incertae sedis</taxon>
        <taxon>Mucoromycota</taxon>
        <taxon>Mortierellomycotina</taxon>
        <taxon>Mortierellomycetes</taxon>
        <taxon>Mortierellales</taxon>
        <taxon>Mortierellaceae</taxon>
        <taxon>Lunasporangiospora</taxon>
    </lineage>
</organism>
<gene>
    <name evidence="2" type="ORF">BGW38_007941</name>
</gene>
<dbReference type="GO" id="GO:0005524">
    <property type="term" value="F:ATP binding"/>
    <property type="evidence" value="ECO:0007669"/>
    <property type="project" value="InterPro"/>
</dbReference>
<dbReference type="Pfam" id="PF00004">
    <property type="entry name" value="AAA"/>
    <property type="match status" value="1"/>
</dbReference>
<feature type="domain" description="AAA+ ATPase" evidence="1">
    <location>
        <begin position="190"/>
        <end position="323"/>
    </location>
</feature>
<sequence>MAELSNSRNQGRTLVLGLTTHASSVDPSILSCFEESVEMDVPTPLERQRILETSMAEYHSILQGKGAQRSKGSFEQETGNPSHHKLTVIENISMHCHGYLASDLDKLYRQALTRCGQQGKRLDEVSVEDFEDAMSSIQISSLRRNTGVQKTEQVSWNDIGGLEEVKRSLQESVIWIYQHADAYSRMGITPSKGVLLHGPPGTGKTLLAKAVATESKANFMAVSLPELIKGEVGESEKAISKIFQIAARCSPCIVFLDEVEAVFGNRESSGGLGKQLVSQILLEMDNCEKGVVFLAATNHPEAIDPSLLRAGRLDKLIHVPPPATEERMKILEILKRATRVSDSVDMKVIAEFTVGASGADLGALVRNAGHYALRAGRSEVTLQDFIDARLGSSRLHAF</sequence>
<dbReference type="InterPro" id="IPR027417">
    <property type="entry name" value="P-loop_NTPase"/>
</dbReference>
<dbReference type="InterPro" id="IPR003593">
    <property type="entry name" value="AAA+_ATPase"/>
</dbReference>
<dbReference type="GO" id="GO:0016887">
    <property type="term" value="F:ATP hydrolysis activity"/>
    <property type="evidence" value="ECO:0007669"/>
    <property type="project" value="InterPro"/>
</dbReference>
<dbReference type="PANTHER" id="PTHR23077">
    <property type="entry name" value="AAA-FAMILY ATPASE"/>
    <property type="match status" value="1"/>
</dbReference>
<reference evidence="2" key="1">
    <citation type="journal article" date="2020" name="Fungal Divers.">
        <title>Resolving the Mortierellaceae phylogeny through synthesis of multi-gene phylogenetics and phylogenomics.</title>
        <authorList>
            <person name="Vandepol N."/>
            <person name="Liber J."/>
            <person name="Desiro A."/>
            <person name="Na H."/>
            <person name="Kennedy M."/>
            <person name="Barry K."/>
            <person name="Grigoriev I.V."/>
            <person name="Miller A.N."/>
            <person name="O'Donnell K."/>
            <person name="Stajich J.E."/>
            <person name="Bonito G."/>
        </authorList>
    </citation>
    <scope>NUCLEOTIDE SEQUENCE</scope>
    <source>
        <strain evidence="2">KOD1015</strain>
    </source>
</reference>
<dbReference type="SMART" id="SM00382">
    <property type="entry name" value="AAA"/>
    <property type="match status" value="1"/>
</dbReference>
<protein>
    <recommendedName>
        <fullName evidence="1">AAA+ ATPase domain-containing protein</fullName>
    </recommendedName>
</protein>
<comment type="caution">
    <text evidence="2">The sequence shown here is derived from an EMBL/GenBank/DDBJ whole genome shotgun (WGS) entry which is preliminary data.</text>
</comment>
<dbReference type="Gene3D" id="1.10.8.60">
    <property type="match status" value="1"/>
</dbReference>
<accession>A0A9P6KGG2</accession>
<dbReference type="Proteomes" id="UP000780801">
    <property type="component" value="Unassembled WGS sequence"/>
</dbReference>
<dbReference type="AlphaFoldDB" id="A0A9P6KGG2"/>
<dbReference type="InterPro" id="IPR041569">
    <property type="entry name" value="AAA_lid_3"/>
</dbReference>
<keyword evidence="3" id="KW-1185">Reference proteome</keyword>
<dbReference type="InterPro" id="IPR050168">
    <property type="entry name" value="AAA_ATPase_domain"/>
</dbReference>
<evidence type="ECO:0000313" key="2">
    <source>
        <dbReference type="EMBL" id="KAF9583988.1"/>
    </source>
</evidence>
<dbReference type="EMBL" id="JAABOA010000533">
    <property type="protein sequence ID" value="KAF9583988.1"/>
    <property type="molecule type" value="Genomic_DNA"/>
</dbReference>
<evidence type="ECO:0000313" key="3">
    <source>
        <dbReference type="Proteomes" id="UP000780801"/>
    </source>
</evidence>
<dbReference type="FunFam" id="3.40.50.300:FF:002738">
    <property type="entry name" value="Putative ATPase"/>
    <property type="match status" value="1"/>
</dbReference>
<dbReference type="InterPro" id="IPR003959">
    <property type="entry name" value="ATPase_AAA_core"/>
</dbReference>
<dbReference type="PANTHER" id="PTHR23077:SF117">
    <property type="entry name" value="AAA+ ATPASE DOMAIN-CONTAINING PROTEIN"/>
    <property type="match status" value="1"/>
</dbReference>
<dbReference type="Gene3D" id="3.40.50.300">
    <property type="entry name" value="P-loop containing nucleotide triphosphate hydrolases"/>
    <property type="match status" value="1"/>
</dbReference>